<reference evidence="2" key="2">
    <citation type="submission" date="2025-08" db="UniProtKB">
        <authorList>
            <consortium name="RefSeq"/>
        </authorList>
    </citation>
    <scope>IDENTIFICATION</scope>
    <source>
        <tissue evidence="2">Leaf</tissue>
    </source>
</reference>
<evidence type="ECO:0000313" key="2">
    <source>
        <dbReference type="RefSeq" id="XP_075111312.1"/>
    </source>
</evidence>
<protein>
    <submittedName>
        <fullName evidence="2">Uncharacterized protein LOC142181734</fullName>
    </submittedName>
</protein>
<dbReference type="RefSeq" id="XP_075111312.1">
    <property type="nucleotide sequence ID" value="XM_075255211.1"/>
</dbReference>
<organism evidence="1 2">
    <name type="scientific">Nicotiana tabacum</name>
    <name type="common">Common tobacco</name>
    <dbReference type="NCBI Taxonomy" id="4097"/>
    <lineage>
        <taxon>Eukaryota</taxon>
        <taxon>Viridiplantae</taxon>
        <taxon>Streptophyta</taxon>
        <taxon>Embryophyta</taxon>
        <taxon>Tracheophyta</taxon>
        <taxon>Spermatophyta</taxon>
        <taxon>Magnoliopsida</taxon>
        <taxon>eudicotyledons</taxon>
        <taxon>Gunneridae</taxon>
        <taxon>Pentapetalae</taxon>
        <taxon>asterids</taxon>
        <taxon>lamiids</taxon>
        <taxon>Solanales</taxon>
        <taxon>Solanaceae</taxon>
        <taxon>Nicotianoideae</taxon>
        <taxon>Nicotianeae</taxon>
        <taxon>Nicotiana</taxon>
    </lineage>
</organism>
<dbReference type="Proteomes" id="UP000790787">
    <property type="component" value="Chromosome 6"/>
</dbReference>
<evidence type="ECO:0000313" key="1">
    <source>
        <dbReference type="Proteomes" id="UP000790787"/>
    </source>
</evidence>
<proteinExistence type="predicted"/>
<keyword evidence="1" id="KW-1185">Reference proteome</keyword>
<reference evidence="1" key="1">
    <citation type="journal article" date="2014" name="Nat. Commun.">
        <title>The tobacco genome sequence and its comparison with those of tomato and potato.</title>
        <authorList>
            <person name="Sierro N."/>
            <person name="Battey J.N."/>
            <person name="Ouadi S."/>
            <person name="Bakaher N."/>
            <person name="Bovet L."/>
            <person name="Willig A."/>
            <person name="Goepfert S."/>
            <person name="Peitsch M.C."/>
            <person name="Ivanov N.V."/>
        </authorList>
    </citation>
    <scope>NUCLEOTIDE SEQUENCE [LARGE SCALE GENOMIC DNA]</scope>
</reference>
<name>A0AC58UP93_TOBAC</name>
<accession>A0AC58UP93</accession>
<gene>
    <name evidence="2" type="primary">LOC142181734</name>
</gene>
<sequence length="264" mass="30753">MKAQALADHLAENPVDNEYHPLSTYFLDEEVISVEVIPEDTNAWKMFFDRAVNAKGVGIGATLISPTAQGEWETMDVKILPYRKYVEDISKQFKSVEFRYIPRFHNELVDALDTLASMLTYPSNVHIDPLEIEIRERHGYCNTVEVEPDVQPWYHDIKRFLKTNEYPEKASGDQKRTITRLANGFFLSGEQKMLKLGGKKDIQLSKMLYFPENSEFRLEYAFLMPSCTLYKRKAFTHSHRDSSAYFYIKGPENTEIKHSENYQK</sequence>